<dbReference type="Gene3D" id="3.80.10.10">
    <property type="entry name" value="Ribonuclease Inhibitor"/>
    <property type="match status" value="1"/>
</dbReference>
<accession>A0A9P5Q4D8</accession>
<sequence length="580" mass="65805">MTWTIEPTTLSRTFRPLAFDRANRGRPIKSRFPLFRLPIEVLHDVAPHIPSSDLETLALIDRDCRQLARSVQFFSVTLTCSDVSLGILEALLIEVQEGARSEYTQALGPCIRHITIDIGCPALVETRLARFPTMAAFYNSLTGPKSAQDAYLRALATILDNSLPNLQSLNWQSRIKIPAELVQSLTLCAARHVVIDHAVLDCYSDAPNFYGSTKWPIESLALDVEWFPSDWRDTDSCATTIAKMLQATSLTLETFSWKGTRLPLLLSFGQETIDFPRLRTLSLNAVPMQDFSILSSFLSSTSRITSLEVSSSDTLTVEFLGHRGQIPSLECFTWLNQSNPLAEEDIITFIQANPQLHSLSICQPLPSTTIDTHILPSIKSDFRHVTSLHLVWDSTSIPEISLGVIGNLHLLRKLWLSAGNQVGWCNNWEIEHEVVLDVLRPLHQLECLAFSRDSYKVEGHPLFDSSIEGYYVNSVFPSDVHFQDYLMSDEQSLLNKVTGLTFHASATFDQARYLQIRLRKAAWERWHQQKMVELAKEYASIFPRLNWCYIGQYPMRVEQDGNLVVETTFREENIKQFLIL</sequence>
<dbReference type="EMBL" id="JADNRY010000002">
    <property type="protein sequence ID" value="KAF9078194.1"/>
    <property type="molecule type" value="Genomic_DNA"/>
</dbReference>
<dbReference type="InterPro" id="IPR001810">
    <property type="entry name" value="F-box_dom"/>
</dbReference>
<protein>
    <recommendedName>
        <fullName evidence="1">F-box domain-containing protein</fullName>
    </recommendedName>
</protein>
<name>A0A9P5Q4D8_9AGAR</name>
<evidence type="ECO:0000259" key="1">
    <source>
        <dbReference type="PROSITE" id="PS50181"/>
    </source>
</evidence>
<gene>
    <name evidence="2" type="ORF">BDP27DRAFT_1310961</name>
</gene>
<feature type="domain" description="F-box" evidence="1">
    <location>
        <begin position="31"/>
        <end position="77"/>
    </location>
</feature>
<proteinExistence type="predicted"/>
<keyword evidence="3" id="KW-1185">Reference proteome</keyword>
<reference evidence="2" key="1">
    <citation type="submission" date="2020-11" db="EMBL/GenBank/DDBJ databases">
        <authorList>
            <consortium name="DOE Joint Genome Institute"/>
            <person name="Ahrendt S."/>
            <person name="Riley R."/>
            <person name="Andreopoulos W."/>
            <person name="Labutti K."/>
            <person name="Pangilinan J."/>
            <person name="Ruiz-Duenas F.J."/>
            <person name="Barrasa J.M."/>
            <person name="Sanchez-Garcia M."/>
            <person name="Camarero S."/>
            <person name="Miyauchi S."/>
            <person name="Serrano A."/>
            <person name="Linde D."/>
            <person name="Babiker R."/>
            <person name="Drula E."/>
            <person name="Ayuso-Fernandez I."/>
            <person name="Pacheco R."/>
            <person name="Padilla G."/>
            <person name="Ferreira P."/>
            <person name="Barriuso J."/>
            <person name="Kellner H."/>
            <person name="Castanera R."/>
            <person name="Alfaro M."/>
            <person name="Ramirez L."/>
            <person name="Pisabarro A.G."/>
            <person name="Kuo A."/>
            <person name="Tritt A."/>
            <person name="Lipzen A."/>
            <person name="He G."/>
            <person name="Yan M."/>
            <person name="Ng V."/>
            <person name="Cullen D."/>
            <person name="Martin F."/>
            <person name="Rosso M.-N."/>
            <person name="Henrissat B."/>
            <person name="Hibbett D."/>
            <person name="Martinez A.T."/>
            <person name="Grigoriev I.V."/>
        </authorList>
    </citation>
    <scope>NUCLEOTIDE SEQUENCE</scope>
    <source>
        <strain evidence="2">AH 40177</strain>
    </source>
</reference>
<dbReference type="Proteomes" id="UP000772434">
    <property type="component" value="Unassembled WGS sequence"/>
</dbReference>
<dbReference type="AlphaFoldDB" id="A0A9P5Q4D8"/>
<organism evidence="2 3">
    <name type="scientific">Rhodocollybia butyracea</name>
    <dbReference type="NCBI Taxonomy" id="206335"/>
    <lineage>
        <taxon>Eukaryota</taxon>
        <taxon>Fungi</taxon>
        <taxon>Dikarya</taxon>
        <taxon>Basidiomycota</taxon>
        <taxon>Agaricomycotina</taxon>
        <taxon>Agaricomycetes</taxon>
        <taxon>Agaricomycetidae</taxon>
        <taxon>Agaricales</taxon>
        <taxon>Marasmiineae</taxon>
        <taxon>Omphalotaceae</taxon>
        <taxon>Rhodocollybia</taxon>
    </lineage>
</organism>
<comment type="caution">
    <text evidence="2">The sequence shown here is derived from an EMBL/GenBank/DDBJ whole genome shotgun (WGS) entry which is preliminary data.</text>
</comment>
<dbReference type="SUPFAM" id="SSF52047">
    <property type="entry name" value="RNI-like"/>
    <property type="match status" value="1"/>
</dbReference>
<dbReference type="PROSITE" id="PS50181">
    <property type="entry name" value="FBOX"/>
    <property type="match status" value="1"/>
</dbReference>
<evidence type="ECO:0000313" key="3">
    <source>
        <dbReference type="Proteomes" id="UP000772434"/>
    </source>
</evidence>
<dbReference type="InterPro" id="IPR032675">
    <property type="entry name" value="LRR_dom_sf"/>
</dbReference>
<dbReference type="OrthoDB" id="3257981at2759"/>
<evidence type="ECO:0000313" key="2">
    <source>
        <dbReference type="EMBL" id="KAF9078194.1"/>
    </source>
</evidence>